<comment type="caution">
    <text evidence="1">The sequence shown here is derived from an EMBL/GenBank/DDBJ whole genome shotgun (WGS) entry which is preliminary data.</text>
</comment>
<evidence type="ECO:0000313" key="2">
    <source>
        <dbReference type="Proteomes" id="UP000176645"/>
    </source>
</evidence>
<sequence>MVIAILSILLVIVLVAINPARQTRDARNIQRRADVLTILNAVNQYFVDNGSFPAGGFPTCPTTGNIGTGGEDIADDVAPDYVADIPKDPAPAGTAANTGYDICQSAGDRVTVSAPNTEGGVATVSATR</sequence>
<dbReference type="SUPFAM" id="SSF54523">
    <property type="entry name" value="Pili subunits"/>
    <property type="match status" value="1"/>
</dbReference>
<dbReference type="EMBL" id="MHCU01000001">
    <property type="protein sequence ID" value="OGY28426.1"/>
    <property type="molecule type" value="Genomic_DNA"/>
</dbReference>
<dbReference type="AlphaFoldDB" id="A0A1G1WL41"/>
<organism evidence="1 2">
    <name type="scientific">Candidatus Woykebacteria bacterium RBG_19FT_COMBO_43_10</name>
    <dbReference type="NCBI Taxonomy" id="1802598"/>
    <lineage>
        <taxon>Bacteria</taxon>
        <taxon>Candidatus Woykeibacteriota</taxon>
    </lineage>
</organism>
<gene>
    <name evidence="1" type="ORF">A2Z42_00565</name>
</gene>
<name>A0A1G1WL41_9BACT</name>
<dbReference type="Gene3D" id="3.30.700.10">
    <property type="entry name" value="Glycoprotein, Type 4 Pilin"/>
    <property type="match status" value="1"/>
</dbReference>
<dbReference type="Proteomes" id="UP000176645">
    <property type="component" value="Unassembled WGS sequence"/>
</dbReference>
<proteinExistence type="predicted"/>
<dbReference type="InterPro" id="IPR045584">
    <property type="entry name" value="Pilin-like"/>
</dbReference>
<evidence type="ECO:0000313" key="1">
    <source>
        <dbReference type="EMBL" id="OGY28426.1"/>
    </source>
</evidence>
<accession>A0A1G1WL41</accession>
<protein>
    <recommendedName>
        <fullName evidence="3">Type II secretion system protein GspG C-terminal domain-containing protein</fullName>
    </recommendedName>
</protein>
<evidence type="ECO:0008006" key="3">
    <source>
        <dbReference type="Google" id="ProtNLM"/>
    </source>
</evidence>
<reference evidence="1 2" key="1">
    <citation type="journal article" date="2016" name="Nat. Commun.">
        <title>Thousands of microbial genomes shed light on interconnected biogeochemical processes in an aquifer system.</title>
        <authorList>
            <person name="Anantharaman K."/>
            <person name="Brown C.T."/>
            <person name="Hug L.A."/>
            <person name="Sharon I."/>
            <person name="Castelle C.J."/>
            <person name="Probst A.J."/>
            <person name="Thomas B.C."/>
            <person name="Singh A."/>
            <person name="Wilkins M.J."/>
            <person name="Karaoz U."/>
            <person name="Brodie E.L."/>
            <person name="Williams K.H."/>
            <person name="Hubbard S.S."/>
            <person name="Banfield J.F."/>
        </authorList>
    </citation>
    <scope>NUCLEOTIDE SEQUENCE [LARGE SCALE GENOMIC DNA]</scope>
</reference>